<evidence type="ECO:0000313" key="8">
    <source>
        <dbReference type="Proteomes" id="UP001195769"/>
    </source>
</evidence>
<accession>A0AAD4HL32</accession>
<organism evidence="7 8">
    <name type="scientific">Suillus fuscotomentosus</name>
    <dbReference type="NCBI Taxonomy" id="1912939"/>
    <lineage>
        <taxon>Eukaryota</taxon>
        <taxon>Fungi</taxon>
        <taxon>Dikarya</taxon>
        <taxon>Basidiomycota</taxon>
        <taxon>Agaricomycotina</taxon>
        <taxon>Agaricomycetes</taxon>
        <taxon>Agaricomycetidae</taxon>
        <taxon>Boletales</taxon>
        <taxon>Suillineae</taxon>
        <taxon>Suillaceae</taxon>
        <taxon>Suillus</taxon>
    </lineage>
</organism>
<evidence type="ECO:0000313" key="7">
    <source>
        <dbReference type="EMBL" id="KAG1900462.1"/>
    </source>
</evidence>
<feature type="transmembrane region" description="Helical" evidence="6">
    <location>
        <begin position="21"/>
        <end position="41"/>
    </location>
</feature>
<sequence length="64" mass="7031">MSSHIFSRASYTIDGVVGQEFYNAIGIYLAIWDLITFIFFLCALRTIAPIVVTLGLISSSITIS</sequence>
<dbReference type="GO" id="GO:0016020">
    <property type="term" value="C:membrane"/>
    <property type="evidence" value="ECO:0007669"/>
    <property type="project" value="UniProtKB-SubCell"/>
</dbReference>
<dbReference type="Proteomes" id="UP001195769">
    <property type="component" value="Unassembled WGS sequence"/>
</dbReference>
<comment type="subcellular location">
    <subcellularLocation>
        <location evidence="1">Membrane</location>
        <topology evidence="1">Multi-pass membrane protein</topology>
    </subcellularLocation>
</comment>
<keyword evidence="5 6" id="KW-0472">Membrane</keyword>
<protein>
    <submittedName>
        <fullName evidence="7">Uncharacterized protein</fullName>
    </submittedName>
</protein>
<dbReference type="InterPro" id="IPR000791">
    <property type="entry name" value="Gpr1/Fun34/SatP-like"/>
</dbReference>
<dbReference type="Pfam" id="PF01184">
    <property type="entry name" value="Gpr1_Fun34_YaaH"/>
    <property type="match status" value="1"/>
</dbReference>
<keyword evidence="3 6" id="KW-0812">Transmembrane</keyword>
<evidence type="ECO:0000256" key="6">
    <source>
        <dbReference type="SAM" id="Phobius"/>
    </source>
</evidence>
<keyword evidence="4 6" id="KW-1133">Transmembrane helix</keyword>
<proteinExistence type="inferred from homology"/>
<gene>
    <name evidence="7" type="ORF">F5891DRAFT_1034228</name>
</gene>
<evidence type="ECO:0000256" key="5">
    <source>
        <dbReference type="ARBA" id="ARBA00023136"/>
    </source>
</evidence>
<evidence type="ECO:0000256" key="2">
    <source>
        <dbReference type="ARBA" id="ARBA00005587"/>
    </source>
</evidence>
<dbReference type="AlphaFoldDB" id="A0AAD4HL32"/>
<comment type="caution">
    <text evidence="7">The sequence shown here is derived from an EMBL/GenBank/DDBJ whole genome shotgun (WGS) entry which is preliminary data.</text>
</comment>
<comment type="similarity">
    <text evidence="2">Belongs to the acetate uptake transporter (AceTr) (TC 2.A.96) family.</text>
</comment>
<dbReference type="GeneID" id="64656044"/>
<name>A0AAD4HL32_9AGAM</name>
<reference evidence="7" key="1">
    <citation type="journal article" date="2020" name="New Phytol.">
        <title>Comparative genomics reveals dynamic genome evolution in host specialist ectomycorrhizal fungi.</title>
        <authorList>
            <person name="Lofgren L.A."/>
            <person name="Nguyen N.H."/>
            <person name="Vilgalys R."/>
            <person name="Ruytinx J."/>
            <person name="Liao H.L."/>
            <person name="Branco S."/>
            <person name="Kuo A."/>
            <person name="LaButti K."/>
            <person name="Lipzen A."/>
            <person name="Andreopoulos W."/>
            <person name="Pangilinan J."/>
            <person name="Riley R."/>
            <person name="Hundley H."/>
            <person name="Na H."/>
            <person name="Barry K."/>
            <person name="Grigoriev I.V."/>
            <person name="Stajich J.E."/>
            <person name="Kennedy P.G."/>
        </authorList>
    </citation>
    <scope>NUCLEOTIDE SEQUENCE</scope>
    <source>
        <strain evidence="7">FC203</strain>
    </source>
</reference>
<dbReference type="RefSeq" id="XP_041226038.1">
    <property type="nucleotide sequence ID" value="XM_041361746.1"/>
</dbReference>
<dbReference type="EMBL" id="JABBWK010000027">
    <property type="protein sequence ID" value="KAG1900462.1"/>
    <property type="molecule type" value="Genomic_DNA"/>
</dbReference>
<evidence type="ECO:0000256" key="3">
    <source>
        <dbReference type="ARBA" id="ARBA00022692"/>
    </source>
</evidence>
<evidence type="ECO:0000256" key="4">
    <source>
        <dbReference type="ARBA" id="ARBA00022989"/>
    </source>
</evidence>
<keyword evidence="8" id="KW-1185">Reference proteome</keyword>
<evidence type="ECO:0000256" key="1">
    <source>
        <dbReference type="ARBA" id="ARBA00004141"/>
    </source>
</evidence>